<organism evidence="2 3">
    <name type="scientific">Tetrapyrgos nigripes</name>
    <dbReference type="NCBI Taxonomy" id="182062"/>
    <lineage>
        <taxon>Eukaryota</taxon>
        <taxon>Fungi</taxon>
        <taxon>Dikarya</taxon>
        <taxon>Basidiomycota</taxon>
        <taxon>Agaricomycotina</taxon>
        <taxon>Agaricomycetes</taxon>
        <taxon>Agaricomycetidae</taxon>
        <taxon>Agaricales</taxon>
        <taxon>Marasmiineae</taxon>
        <taxon>Marasmiaceae</taxon>
        <taxon>Tetrapyrgos</taxon>
    </lineage>
</organism>
<name>A0A8H5LMW9_9AGAR</name>
<evidence type="ECO:0000313" key="3">
    <source>
        <dbReference type="Proteomes" id="UP000559256"/>
    </source>
</evidence>
<comment type="caution">
    <text evidence="2">The sequence shown here is derived from an EMBL/GenBank/DDBJ whole genome shotgun (WGS) entry which is preliminary data.</text>
</comment>
<gene>
    <name evidence="2" type="ORF">D9758_012646</name>
</gene>
<sequence>MIMSTSTGIVGKDKGDDWDGYEDGFEDNAWRPEWRLVPRAMLSHFGTPREEVVGMYSNKGKGKGKGEDEEREGEGERKRTGNTGTLEYTEPDGSLPSSGDDVDDICTLHPVFDLNSN</sequence>
<dbReference type="EMBL" id="JAACJM010000035">
    <property type="protein sequence ID" value="KAF5363051.1"/>
    <property type="molecule type" value="Genomic_DNA"/>
</dbReference>
<evidence type="ECO:0000256" key="1">
    <source>
        <dbReference type="SAM" id="MobiDB-lite"/>
    </source>
</evidence>
<feature type="region of interest" description="Disordered" evidence="1">
    <location>
        <begin position="1"/>
        <end position="23"/>
    </location>
</feature>
<dbReference type="AlphaFoldDB" id="A0A8H5LMW9"/>
<protein>
    <submittedName>
        <fullName evidence="2">Uncharacterized protein</fullName>
    </submittedName>
</protein>
<accession>A0A8H5LMW9</accession>
<feature type="compositionally biased region" description="Basic and acidic residues" evidence="1">
    <location>
        <begin position="64"/>
        <end position="79"/>
    </location>
</feature>
<dbReference type="Proteomes" id="UP000559256">
    <property type="component" value="Unassembled WGS sequence"/>
</dbReference>
<reference evidence="2 3" key="1">
    <citation type="journal article" date="2020" name="ISME J.">
        <title>Uncovering the hidden diversity of litter-decomposition mechanisms in mushroom-forming fungi.</title>
        <authorList>
            <person name="Floudas D."/>
            <person name="Bentzer J."/>
            <person name="Ahren D."/>
            <person name="Johansson T."/>
            <person name="Persson P."/>
            <person name="Tunlid A."/>
        </authorList>
    </citation>
    <scope>NUCLEOTIDE SEQUENCE [LARGE SCALE GENOMIC DNA]</scope>
    <source>
        <strain evidence="2 3">CBS 291.85</strain>
    </source>
</reference>
<keyword evidence="3" id="KW-1185">Reference proteome</keyword>
<evidence type="ECO:0000313" key="2">
    <source>
        <dbReference type="EMBL" id="KAF5363051.1"/>
    </source>
</evidence>
<feature type="region of interest" description="Disordered" evidence="1">
    <location>
        <begin position="53"/>
        <end position="102"/>
    </location>
</feature>
<proteinExistence type="predicted"/>